<evidence type="ECO:0000256" key="3">
    <source>
        <dbReference type="SAM" id="SignalP"/>
    </source>
</evidence>
<dbReference type="EMBL" id="CP002171">
    <property type="protein sequence ID" value="ADL67892.1"/>
    <property type="molecule type" value="Genomic_DNA"/>
</dbReference>
<sequence>MFKKIITAMLILSLVVIPFMAFADDTTSSTSDNTTTSTQAVTSNDNTTVSDSVYDQTSGDSTTIQNSQIDAINSQIQELEQELETAINNNQFAKALEISNKIKALEQKLKTLSQNDQLEAQIADLKTEAINDFQNGQIDNAINVIKQIISLKHSQDNYALLGKIYHMVKKDNTPHVFANGKEVLSDVNPMIYNNRTYIPLRAVANAIGVDNNAISWDNNNRTVNIKTGNINIYMPVNTTNIKVNGNAKAIDAPAIIYKNRVMVPLRAISQLFNKSVNWYQEGQIATVGD</sequence>
<dbReference type="PROSITE" id="PS50151">
    <property type="entry name" value="UVR"/>
    <property type="match status" value="1"/>
</dbReference>
<dbReference type="InterPro" id="IPR036582">
    <property type="entry name" value="Mao_N_sf"/>
</dbReference>
<dbReference type="Gene3D" id="3.30.457.10">
    <property type="entry name" value="Copper amine oxidase-like, N-terminal domain"/>
    <property type="match status" value="1"/>
</dbReference>
<dbReference type="GeneID" id="93863205"/>
<dbReference type="InterPro" id="IPR001943">
    <property type="entry name" value="UVR_dom"/>
</dbReference>
<proteinExistence type="predicted"/>
<dbReference type="InterPro" id="IPR011990">
    <property type="entry name" value="TPR-like_helical_dom_sf"/>
</dbReference>
<dbReference type="Proteomes" id="UP000001626">
    <property type="component" value="Chromosome"/>
</dbReference>
<reference evidence="5 6" key="1">
    <citation type="submission" date="2010-08" db="EMBL/GenBank/DDBJ databases">
        <title>Complete sequence of Thermoanaerobacterium thermosaccharolyticum DSM 571.</title>
        <authorList>
            <consortium name="US DOE Joint Genome Institute"/>
            <person name="Lucas S."/>
            <person name="Copeland A."/>
            <person name="Lapidus A."/>
            <person name="Cheng J.-F."/>
            <person name="Bruce D."/>
            <person name="Goodwin L."/>
            <person name="Pitluck S."/>
            <person name="Teshima H."/>
            <person name="Detter J.C."/>
            <person name="Han C."/>
            <person name="Tapia R."/>
            <person name="Land M."/>
            <person name="Hauser L."/>
            <person name="Chang Y.-J."/>
            <person name="Jeffries C."/>
            <person name="Kyrpides N."/>
            <person name="Ivanova N."/>
            <person name="Mikhailova N."/>
            <person name="Hemme C.L."/>
            <person name="Woyke T."/>
        </authorList>
    </citation>
    <scope>NUCLEOTIDE SEQUENCE [LARGE SCALE GENOMIC DNA]</scope>
    <source>
        <strain evidence="6">ATCC 7956 / DSM 571 / NCIMB 9385 / NCA 3814 / NCTC 13789 / WDCM 00135 / 2032</strain>
    </source>
</reference>
<keyword evidence="3" id="KW-0732">Signal</keyword>
<dbReference type="AlphaFoldDB" id="D9TQR6"/>
<evidence type="ECO:0000256" key="2">
    <source>
        <dbReference type="SAM" id="MobiDB-lite"/>
    </source>
</evidence>
<feature type="signal peptide" evidence="3">
    <location>
        <begin position="1"/>
        <end position="23"/>
    </location>
</feature>
<dbReference type="STRING" id="580327.Tthe_0320"/>
<dbReference type="OrthoDB" id="9802773at2"/>
<name>D9TQR6_THETC</name>
<gene>
    <name evidence="5" type="ordered locus">Tthe_0320</name>
</gene>
<accession>D9TQR6</accession>
<feature type="coiled-coil region" evidence="1">
    <location>
        <begin position="62"/>
        <end position="135"/>
    </location>
</feature>
<evidence type="ECO:0000313" key="6">
    <source>
        <dbReference type="Proteomes" id="UP000001626"/>
    </source>
</evidence>
<dbReference type="eggNOG" id="COG0457">
    <property type="taxonomic scope" value="Bacteria"/>
</dbReference>
<dbReference type="Pfam" id="PF07833">
    <property type="entry name" value="Cu_amine_oxidN1"/>
    <property type="match status" value="1"/>
</dbReference>
<organism evidence="5 6">
    <name type="scientific">Thermoanaerobacterium thermosaccharolyticum (strain ATCC 7956 / DSM 571 / NCIMB 9385 / NCA 3814 / NCTC 13789 / WDCM 00135 / 2032)</name>
    <name type="common">Clostridium thermosaccharolyticum</name>
    <dbReference type="NCBI Taxonomy" id="580327"/>
    <lineage>
        <taxon>Bacteria</taxon>
        <taxon>Bacillati</taxon>
        <taxon>Bacillota</taxon>
        <taxon>Clostridia</taxon>
        <taxon>Thermoanaerobacterales</taxon>
        <taxon>Thermoanaerobacteraceae</taxon>
        <taxon>Thermoanaerobacterium</taxon>
    </lineage>
</organism>
<feature type="region of interest" description="Disordered" evidence="2">
    <location>
        <begin position="26"/>
        <end position="57"/>
    </location>
</feature>
<dbReference type="SUPFAM" id="SSF55383">
    <property type="entry name" value="Copper amine oxidase, domain N"/>
    <property type="match status" value="2"/>
</dbReference>
<protein>
    <submittedName>
        <fullName evidence="5">Copper amine oxidase domain protein</fullName>
    </submittedName>
</protein>
<evidence type="ECO:0000256" key="1">
    <source>
        <dbReference type="SAM" id="Coils"/>
    </source>
</evidence>
<dbReference type="InterPro" id="IPR012854">
    <property type="entry name" value="Cu_amine_oxidase-like_N"/>
</dbReference>
<keyword evidence="6" id="KW-1185">Reference proteome</keyword>
<dbReference type="RefSeq" id="WP_013296868.1">
    <property type="nucleotide sequence ID" value="NC_014410.1"/>
</dbReference>
<feature type="compositionally biased region" description="Low complexity" evidence="2">
    <location>
        <begin position="26"/>
        <end position="38"/>
    </location>
</feature>
<feature type="domain" description="UVR" evidence="4">
    <location>
        <begin position="73"/>
        <end position="108"/>
    </location>
</feature>
<dbReference type="KEGG" id="ttm:Tthe_0320"/>
<dbReference type="Gene3D" id="1.25.40.10">
    <property type="entry name" value="Tetratricopeptide repeat domain"/>
    <property type="match status" value="1"/>
</dbReference>
<evidence type="ECO:0000259" key="4">
    <source>
        <dbReference type="PROSITE" id="PS50151"/>
    </source>
</evidence>
<dbReference type="HOGENOM" id="CLU_894108_0_0_9"/>
<feature type="chain" id="PRO_5003129243" evidence="3">
    <location>
        <begin position="24"/>
        <end position="289"/>
    </location>
</feature>
<evidence type="ECO:0000313" key="5">
    <source>
        <dbReference type="EMBL" id="ADL67892.1"/>
    </source>
</evidence>
<feature type="compositionally biased region" description="Polar residues" evidence="2">
    <location>
        <begin position="39"/>
        <end position="57"/>
    </location>
</feature>
<keyword evidence="1" id="KW-0175">Coiled coil</keyword>